<comment type="caution">
    <text evidence="3">The sequence shown here is derived from an EMBL/GenBank/DDBJ whole genome shotgun (WGS) entry which is preliminary data.</text>
</comment>
<feature type="transmembrane region" description="Helical" evidence="2">
    <location>
        <begin position="37"/>
        <end position="61"/>
    </location>
</feature>
<gene>
    <name evidence="3" type="ORF">GCM10022280_23960</name>
</gene>
<feature type="transmembrane region" description="Helical" evidence="2">
    <location>
        <begin position="182"/>
        <end position="201"/>
    </location>
</feature>
<evidence type="ECO:0000256" key="1">
    <source>
        <dbReference type="SAM" id="MobiDB-lite"/>
    </source>
</evidence>
<feature type="transmembrane region" description="Helical" evidence="2">
    <location>
        <begin position="221"/>
        <end position="241"/>
    </location>
</feature>
<feature type="compositionally biased region" description="Pro residues" evidence="1">
    <location>
        <begin position="15"/>
        <end position="24"/>
    </location>
</feature>
<feature type="transmembrane region" description="Helical" evidence="2">
    <location>
        <begin position="67"/>
        <end position="93"/>
    </location>
</feature>
<proteinExistence type="predicted"/>
<dbReference type="RefSeq" id="WP_344707622.1">
    <property type="nucleotide sequence ID" value="NZ_BAABBQ010000001.1"/>
</dbReference>
<reference evidence="4" key="1">
    <citation type="journal article" date="2019" name="Int. J. Syst. Evol. Microbiol.">
        <title>The Global Catalogue of Microorganisms (GCM) 10K type strain sequencing project: providing services to taxonomists for standard genome sequencing and annotation.</title>
        <authorList>
            <consortium name="The Broad Institute Genomics Platform"/>
            <consortium name="The Broad Institute Genome Sequencing Center for Infectious Disease"/>
            <person name="Wu L."/>
            <person name="Ma J."/>
        </authorList>
    </citation>
    <scope>NUCLEOTIDE SEQUENCE [LARGE SCALE GENOMIC DNA]</scope>
    <source>
        <strain evidence="4">JCM 17563</strain>
    </source>
</reference>
<protein>
    <submittedName>
        <fullName evidence="3">Uncharacterized protein</fullName>
    </submittedName>
</protein>
<keyword evidence="2" id="KW-1133">Transmembrane helix</keyword>
<dbReference type="Proteomes" id="UP001500235">
    <property type="component" value="Unassembled WGS sequence"/>
</dbReference>
<feature type="transmembrane region" description="Helical" evidence="2">
    <location>
        <begin position="274"/>
        <end position="296"/>
    </location>
</feature>
<name>A0ABP7T8A2_9SPHN</name>
<feature type="transmembrane region" description="Helical" evidence="2">
    <location>
        <begin position="361"/>
        <end position="379"/>
    </location>
</feature>
<sequence length="397" mass="43703">MASHALTAPVADAPAPSPKADPVPPVAAKAVPQPRYLFGPVIDFLCLGGSSLLLFPLVYALGDSANVAGVAVTMLLVAHFINHPHFAASYQIFYRGFAQKAFTPALGRAMQARYLFAGLIAPVALVLFFLWGAGTSNSRMLGYAANVMGLAVGWHYVKQGYGMLMVDAALKRLYLKDPAKKIILANCYMTWFASWLGLNAAASRWELWGLAYYSFAVPTPLVTAATAAAGMTALAAAWVLASEWRRMGSLPWNGVIAFGVSLYAWLLFVTVNPVWGLMVPALHSLQYLVVVTRFQLNYERDQLTNPDYKKTSLVRRIFGGNPLPHLAFFFVVAAIVGWLGFWGMPTILDGLVPYDSIATTGTLFLFVFWIFINVHHYFLDNVMWRRENPETGKYLFG</sequence>
<feature type="transmembrane region" description="Helical" evidence="2">
    <location>
        <begin position="140"/>
        <end position="157"/>
    </location>
</feature>
<keyword evidence="2" id="KW-0472">Membrane</keyword>
<dbReference type="EMBL" id="BAABBQ010000001">
    <property type="protein sequence ID" value="GAA4022515.1"/>
    <property type="molecule type" value="Genomic_DNA"/>
</dbReference>
<feature type="transmembrane region" description="Helical" evidence="2">
    <location>
        <begin position="317"/>
        <end position="341"/>
    </location>
</feature>
<evidence type="ECO:0000313" key="3">
    <source>
        <dbReference type="EMBL" id="GAA4022515.1"/>
    </source>
</evidence>
<evidence type="ECO:0000313" key="4">
    <source>
        <dbReference type="Proteomes" id="UP001500235"/>
    </source>
</evidence>
<evidence type="ECO:0000256" key="2">
    <source>
        <dbReference type="SAM" id="Phobius"/>
    </source>
</evidence>
<feature type="transmembrane region" description="Helical" evidence="2">
    <location>
        <begin position="114"/>
        <end position="134"/>
    </location>
</feature>
<organism evidence="3 4">
    <name type="scientific">Sphingomonas swuensis</name>
    <dbReference type="NCBI Taxonomy" id="977800"/>
    <lineage>
        <taxon>Bacteria</taxon>
        <taxon>Pseudomonadati</taxon>
        <taxon>Pseudomonadota</taxon>
        <taxon>Alphaproteobacteria</taxon>
        <taxon>Sphingomonadales</taxon>
        <taxon>Sphingomonadaceae</taxon>
        <taxon>Sphingomonas</taxon>
    </lineage>
</organism>
<keyword evidence="4" id="KW-1185">Reference proteome</keyword>
<accession>A0ABP7T8A2</accession>
<keyword evidence="2" id="KW-0812">Transmembrane</keyword>
<feature type="region of interest" description="Disordered" evidence="1">
    <location>
        <begin position="1"/>
        <end position="24"/>
    </location>
</feature>
<feature type="transmembrane region" description="Helical" evidence="2">
    <location>
        <begin position="250"/>
        <end position="268"/>
    </location>
</feature>